<proteinExistence type="predicted"/>
<evidence type="ECO:0000313" key="2">
    <source>
        <dbReference type="Proteomes" id="UP000199629"/>
    </source>
</evidence>
<reference evidence="2" key="1">
    <citation type="submission" date="2016-06" db="EMBL/GenBank/DDBJ databases">
        <authorList>
            <person name="Varghese N."/>
            <person name="Submissions Spin"/>
        </authorList>
    </citation>
    <scope>NUCLEOTIDE SEQUENCE [LARGE SCALE GENOMIC DNA]</scope>
    <source>
        <strain evidence="2">DSM 45246</strain>
    </source>
</reference>
<protein>
    <submittedName>
        <fullName evidence="1">Uncharacterized protein</fullName>
    </submittedName>
</protein>
<name>A0A1C4WAB2_9ACTN</name>
<dbReference type="RefSeq" id="WP_091261919.1">
    <property type="nucleotide sequence ID" value="NZ_FMCS01000003.1"/>
</dbReference>
<evidence type="ECO:0000313" key="1">
    <source>
        <dbReference type="EMBL" id="SCE93120.1"/>
    </source>
</evidence>
<organism evidence="1 2">
    <name type="scientific">Micromonospora chaiyaphumensis</name>
    <dbReference type="NCBI Taxonomy" id="307119"/>
    <lineage>
        <taxon>Bacteria</taxon>
        <taxon>Bacillati</taxon>
        <taxon>Actinomycetota</taxon>
        <taxon>Actinomycetes</taxon>
        <taxon>Micromonosporales</taxon>
        <taxon>Micromonosporaceae</taxon>
        <taxon>Micromonospora</taxon>
    </lineage>
</organism>
<accession>A0A1C4WAB2</accession>
<keyword evidence="2" id="KW-1185">Reference proteome</keyword>
<dbReference type="AlphaFoldDB" id="A0A1C4WAB2"/>
<sequence length="175" mass="18549">MDDSDGGPNSLAEGTALALRAHLLATARPELLVAADVKRNGGPDLVCWQWQPGKVWVWQLRYLHDPGTPQHWPPAAVLAAVAADPLSAGLDVVPGPSMRTLGLLAEQEASNMAEPEETVAVRDGPIPGLQLYCTAYQEAGGPDFTRREASMRAAKYGASRCNRVVAAARATSLPT</sequence>
<gene>
    <name evidence="1" type="ORF">GA0070214_103378</name>
</gene>
<dbReference type="Proteomes" id="UP000199629">
    <property type="component" value="Unassembled WGS sequence"/>
</dbReference>
<dbReference type="EMBL" id="FMCS01000003">
    <property type="protein sequence ID" value="SCE93120.1"/>
    <property type="molecule type" value="Genomic_DNA"/>
</dbReference>